<comment type="caution">
    <text evidence="4">The sequence shown here is derived from an EMBL/GenBank/DDBJ whole genome shotgun (WGS) entry which is preliminary data.</text>
</comment>
<evidence type="ECO:0000313" key="4">
    <source>
        <dbReference type="EMBL" id="RXH81052.1"/>
    </source>
</evidence>
<dbReference type="SUPFAM" id="SSF50249">
    <property type="entry name" value="Nucleic acid-binding proteins"/>
    <property type="match status" value="2"/>
</dbReference>
<keyword evidence="1" id="KW-0238">DNA-binding</keyword>
<accession>A0A498IFX6</accession>
<dbReference type="Proteomes" id="UP000290289">
    <property type="component" value="Chromosome 12"/>
</dbReference>
<evidence type="ECO:0000259" key="3">
    <source>
        <dbReference type="Pfam" id="PF16900"/>
    </source>
</evidence>
<dbReference type="Pfam" id="PF16900">
    <property type="entry name" value="REPA_OB_2"/>
    <property type="match status" value="1"/>
</dbReference>
<dbReference type="GO" id="GO:0003677">
    <property type="term" value="F:DNA binding"/>
    <property type="evidence" value="ECO:0007669"/>
    <property type="project" value="UniProtKB-KW"/>
</dbReference>
<evidence type="ECO:0000313" key="5">
    <source>
        <dbReference type="Proteomes" id="UP000290289"/>
    </source>
</evidence>
<dbReference type="Pfam" id="PF02721">
    <property type="entry name" value="DUF223"/>
    <property type="match status" value="1"/>
</dbReference>
<organism evidence="4 5">
    <name type="scientific">Malus domestica</name>
    <name type="common">Apple</name>
    <name type="synonym">Pyrus malus</name>
    <dbReference type="NCBI Taxonomy" id="3750"/>
    <lineage>
        <taxon>Eukaryota</taxon>
        <taxon>Viridiplantae</taxon>
        <taxon>Streptophyta</taxon>
        <taxon>Embryophyta</taxon>
        <taxon>Tracheophyta</taxon>
        <taxon>Spermatophyta</taxon>
        <taxon>Magnoliopsida</taxon>
        <taxon>eudicotyledons</taxon>
        <taxon>Gunneridae</taxon>
        <taxon>Pentapetalae</taxon>
        <taxon>rosids</taxon>
        <taxon>fabids</taxon>
        <taxon>Rosales</taxon>
        <taxon>Rosaceae</taxon>
        <taxon>Amygdaloideae</taxon>
        <taxon>Maleae</taxon>
        <taxon>Malus</taxon>
    </lineage>
</organism>
<dbReference type="CDD" id="cd04481">
    <property type="entry name" value="RPA1_DBD_B_like"/>
    <property type="match status" value="1"/>
</dbReference>
<dbReference type="InterPro" id="IPR012340">
    <property type="entry name" value="NA-bd_OB-fold"/>
</dbReference>
<dbReference type="Gene3D" id="2.40.50.140">
    <property type="entry name" value="Nucleic acid-binding proteins"/>
    <property type="match status" value="2"/>
</dbReference>
<dbReference type="CDD" id="cd04480">
    <property type="entry name" value="RPA1_DBD_A_like"/>
    <property type="match status" value="1"/>
</dbReference>
<proteinExistence type="predicted"/>
<dbReference type="InterPro" id="IPR031657">
    <property type="entry name" value="REPA_OB_2"/>
</dbReference>
<dbReference type="EMBL" id="RDQH01000338">
    <property type="protein sequence ID" value="RXH81052.1"/>
    <property type="molecule type" value="Genomic_DNA"/>
</dbReference>
<protein>
    <recommendedName>
        <fullName evidence="6">Replication protein A OB domain-containing protein</fullName>
    </recommendedName>
</protein>
<dbReference type="STRING" id="3750.A0A498IFX6"/>
<evidence type="ECO:0008006" key="6">
    <source>
        <dbReference type="Google" id="ProtNLM"/>
    </source>
</evidence>
<reference evidence="4 5" key="1">
    <citation type="submission" date="2018-10" db="EMBL/GenBank/DDBJ databases">
        <title>A high-quality apple genome assembly.</title>
        <authorList>
            <person name="Hu J."/>
        </authorList>
    </citation>
    <scope>NUCLEOTIDE SEQUENCE [LARGE SCALE GENOMIC DNA]</scope>
    <source>
        <strain evidence="5">cv. HFTH1</strain>
        <tissue evidence="4">Young leaf</tissue>
    </source>
</reference>
<dbReference type="PANTHER" id="PTHR47165">
    <property type="entry name" value="OS03G0429900 PROTEIN"/>
    <property type="match status" value="1"/>
</dbReference>
<keyword evidence="5" id="KW-1185">Reference proteome</keyword>
<feature type="domain" description="Replication protein A 70 kDa DNA-binding subunit B/D first OB fold" evidence="2">
    <location>
        <begin position="5"/>
        <end position="107"/>
    </location>
</feature>
<evidence type="ECO:0000259" key="2">
    <source>
        <dbReference type="Pfam" id="PF02721"/>
    </source>
</evidence>
<dbReference type="InterPro" id="IPR003871">
    <property type="entry name" value="RFA1B/D_OB_1st"/>
</dbReference>
<dbReference type="PANTHER" id="PTHR47165:SF4">
    <property type="entry name" value="OS03G0429900 PROTEIN"/>
    <property type="match status" value="1"/>
</dbReference>
<sequence>MDLTPVRFLKPYQPRSRLQIRVCRMWVAKSIEDDPQPIGFDYVIVDKQGDAIHVTTNARDIQYFLDHLRVGDVYEINKYRVVHNRASNKVVPHDTIIEFNKKTTIIQVQKTTQEIPMQWFNLIKFEQLYEIIDRDVELIDIFGCLTVVQPIEELTIQCTRIAKKRNLNLQNIRGETVRVTLWEEIATNFEDSGYQSLPPPIFIALTNLKVKQYLGKLVLGTTGSTVYFFNPNIPQLSEYKRK</sequence>
<gene>
    <name evidence="4" type="ORF">DVH24_004966</name>
</gene>
<feature type="domain" description="Replication protein A OB" evidence="3">
    <location>
        <begin position="137"/>
        <end position="227"/>
    </location>
</feature>
<dbReference type="AlphaFoldDB" id="A0A498IFX6"/>
<name>A0A498IFX6_MALDO</name>
<evidence type="ECO:0000256" key="1">
    <source>
        <dbReference type="ARBA" id="ARBA00023125"/>
    </source>
</evidence>